<evidence type="ECO:0008006" key="3">
    <source>
        <dbReference type="Google" id="ProtNLM"/>
    </source>
</evidence>
<comment type="caution">
    <text evidence="1">The sequence shown here is derived from an EMBL/GenBank/DDBJ whole genome shotgun (WGS) entry which is preliminary data.</text>
</comment>
<organism evidence="1 2">
    <name type="scientific">Dyella flagellata</name>
    <dbReference type="NCBI Taxonomy" id="1867833"/>
    <lineage>
        <taxon>Bacteria</taxon>
        <taxon>Pseudomonadati</taxon>
        <taxon>Pseudomonadota</taxon>
        <taxon>Gammaproteobacteria</taxon>
        <taxon>Lysobacterales</taxon>
        <taxon>Rhodanobacteraceae</taxon>
        <taxon>Dyella</taxon>
    </lineage>
</organism>
<dbReference type="Pfam" id="PF04245">
    <property type="entry name" value="NA37"/>
    <property type="match status" value="1"/>
</dbReference>
<dbReference type="InterPro" id="IPR007358">
    <property type="entry name" value="Nucleoid_associated_NdpA"/>
</dbReference>
<evidence type="ECO:0000313" key="1">
    <source>
        <dbReference type="EMBL" id="GLQ87701.1"/>
    </source>
</evidence>
<dbReference type="Proteomes" id="UP001156627">
    <property type="component" value="Unassembled WGS sequence"/>
</dbReference>
<evidence type="ECO:0000313" key="2">
    <source>
        <dbReference type="Proteomes" id="UP001156627"/>
    </source>
</evidence>
<proteinExistence type="predicted"/>
<keyword evidence="2" id="KW-1185">Reference proteome</keyword>
<accession>A0ABQ5X7V8</accession>
<gene>
    <name evidence="1" type="ORF">GCM10007898_12680</name>
</gene>
<name>A0ABQ5X7V8_9GAMM</name>
<dbReference type="EMBL" id="BSOA01000010">
    <property type="protein sequence ID" value="GLQ87701.1"/>
    <property type="molecule type" value="Genomic_DNA"/>
</dbReference>
<reference evidence="2" key="1">
    <citation type="journal article" date="2019" name="Int. J. Syst. Evol. Microbiol.">
        <title>The Global Catalogue of Microorganisms (GCM) 10K type strain sequencing project: providing services to taxonomists for standard genome sequencing and annotation.</title>
        <authorList>
            <consortium name="The Broad Institute Genomics Platform"/>
            <consortium name="The Broad Institute Genome Sequencing Center for Infectious Disease"/>
            <person name="Wu L."/>
            <person name="Ma J."/>
        </authorList>
    </citation>
    <scope>NUCLEOTIDE SEQUENCE [LARGE SCALE GENOMIC DNA]</scope>
    <source>
        <strain evidence="2">NBRC 111981</strain>
    </source>
</reference>
<sequence length="341" mass="38221">MYDPRLPEEKLQCLDAEVTLDGTTTAVFFEERLRAASQGTQFVFAGEHQPVRGLCERLTTAAGEYVELSKEIADAFSKHHRGRQMAAGVIIVALATVETGGRMLPLVFILKLDHKPAMTYSLAQDEEGDTTAQIQRIVNALVEDKAAVQRSALIDISDQYAWDVLASERNEGAAPELRHFFRAFLSVVPREDASVLTRKAVTAVSAWAKEVARTELPPDESWRRYQERAAQYMKDHAEFDTDDFIKAVVRDEDRERKTRASASLRERLRDQGIAGQEFPTKPASLPNKLKRTQLVTEEGVRIIYEGDQGAGRIEVQDDPEHGNQAKRIVIRTSRITEKDGG</sequence>
<protein>
    <recommendedName>
        <fullName evidence="3">Nucleoid associated protein NdpA</fullName>
    </recommendedName>
</protein>